<proteinExistence type="predicted"/>
<keyword evidence="1" id="KW-0472">Membrane</keyword>
<evidence type="ECO:0000313" key="3">
    <source>
        <dbReference type="Proteomes" id="UP000240708"/>
    </source>
</evidence>
<keyword evidence="1" id="KW-1133">Transmembrane helix</keyword>
<name>A0A2P8E267_9BACT</name>
<evidence type="ECO:0000313" key="2">
    <source>
        <dbReference type="EMBL" id="PSL03497.1"/>
    </source>
</evidence>
<evidence type="ECO:0000256" key="1">
    <source>
        <dbReference type="SAM" id="Phobius"/>
    </source>
</evidence>
<gene>
    <name evidence="2" type="ORF">CLV48_107215</name>
</gene>
<organism evidence="2 3">
    <name type="scientific">Cecembia rubra</name>
    <dbReference type="NCBI Taxonomy" id="1485585"/>
    <lineage>
        <taxon>Bacteria</taxon>
        <taxon>Pseudomonadati</taxon>
        <taxon>Bacteroidota</taxon>
        <taxon>Cytophagia</taxon>
        <taxon>Cytophagales</taxon>
        <taxon>Cyclobacteriaceae</taxon>
        <taxon>Cecembia</taxon>
    </lineage>
</organism>
<reference evidence="2 3" key="1">
    <citation type="submission" date="2018-03" db="EMBL/GenBank/DDBJ databases">
        <title>Genomic Encyclopedia of Archaeal and Bacterial Type Strains, Phase II (KMG-II): from individual species to whole genera.</title>
        <authorList>
            <person name="Goeker M."/>
        </authorList>
    </citation>
    <scope>NUCLEOTIDE SEQUENCE [LARGE SCALE GENOMIC DNA]</scope>
    <source>
        <strain evidence="2 3">DSM 28057</strain>
    </source>
</reference>
<accession>A0A2P8E267</accession>
<dbReference type="EMBL" id="PYGF01000007">
    <property type="protein sequence ID" value="PSL03497.1"/>
    <property type="molecule type" value="Genomic_DNA"/>
</dbReference>
<comment type="caution">
    <text evidence="2">The sequence shown here is derived from an EMBL/GenBank/DDBJ whole genome shotgun (WGS) entry which is preliminary data.</text>
</comment>
<dbReference type="Proteomes" id="UP000240708">
    <property type="component" value="Unassembled WGS sequence"/>
</dbReference>
<dbReference type="AlphaFoldDB" id="A0A2P8E267"/>
<sequence>MNDQSRFLMNRQIVQMFILVLFFSYNYLSAPNNELFTQVFFGSDTKIDIPHHDFLKDFAPSNALITEEVKETEEKSDFPSSPGFQKSAANPLSNGLCLPISVPSFEVFFQKVPGFILYHNLKIPLSI</sequence>
<keyword evidence="1" id="KW-0812">Transmembrane</keyword>
<protein>
    <submittedName>
        <fullName evidence="2">Uncharacterized protein</fullName>
    </submittedName>
</protein>
<keyword evidence="3" id="KW-1185">Reference proteome</keyword>
<feature type="transmembrane region" description="Helical" evidence="1">
    <location>
        <begin position="12"/>
        <end position="28"/>
    </location>
</feature>